<accession>A0A5E7UVY3</accession>
<protein>
    <recommendedName>
        <fullName evidence="1">Putative conjugal transfer nickase/helicase TraI C-terminal domain-containing protein</fullName>
    </recommendedName>
</protein>
<dbReference type="Pfam" id="PF07515">
    <property type="entry name" value="TraI_2_C"/>
    <property type="match status" value="1"/>
</dbReference>
<dbReference type="Proteomes" id="UP000381378">
    <property type="component" value="Unassembled WGS sequence"/>
</dbReference>
<feature type="domain" description="Putative conjugal transfer nickase/helicase TraI C-terminal" evidence="1">
    <location>
        <begin position="1"/>
        <end position="78"/>
    </location>
</feature>
<name>A0A5E7UVY3_PSEFL</name>
<reference evidence="2 3" key="1">
    <citation type="submission" date="2019-09" db="EMBL/GenBank/DDBJ databases">
        <authorList>
            <person name="Chandra G."/>
            <person name="Truman W A."/>
        </authorList>
    </citation>
    <scope>NUCLEOTIDE SEQUENCE [LARGE SCALE GENOMIC DNA]</scope>
    <source>
        <strain evidence="2">PS928</strain>
    </source>
</reference>
<proteinExistence type="predicted"/>
<organism evidence="2 3">
    <name type="scientific">Pseudomonas fluorescens</name>
    <dbReference type="NCBI Taxonomy" id="294"/>
    <lineage>
        <taxon>Bacteria</taxon>
        <taxon>Pseudomonadati</taxon>
        <taxon>Pseudomonadota</taxon>
        <taxon>Gammaproteobacteria</taxon>
        <taxon>Pseudomonadales</taxon>
        <taxon>Pseudomonadaceae</taxon>
        <taxon>Pseudomonas</taxon>
    </lineage>
</organism>
<evidence type="ECO:0000313" key="2">
    <source>
        <dbReference type="EMBL" id="VVQ15747.1"/>
    </source>
</evidence>
<evidence type="ECO:0000313" key="3">
    <source>
        <dbReference type="Proteomes" id="UP000381378"/>
    </source>
</evidence>
<dbReference type="InterPro" id="IPR011093">
    <property type="entry name" value="TraI_2_C"/>
</dbReference>
<dbReference type="SUPFAM" id="SSF46785">
    <property type="entry name" value="Winged helix' DNA-binding domain"/>
    <property type="match status" value="1"/>
</dbReference>
<evidence type="ECO:0000259" key="1">
    <source>
        <dbReference type="Pfam" id="PF07515"/>
    </source>
</evidence>
<dbReference type="AlphaFoldDB" id="A0A5E7UVY3"/>
<sequence>MAWLRHRIQSRTLIINDARALVHTAADTVFLVSPSVFQRYTQEHLQTAALAKQDQVADWQWVQKRFEKLQLHRKKVNG</sequence>
<dbReference type="InterPro" id="IPR036390">
    <property type="entry name" value="WH_DNA-bd_sf"/>
</dbReference>
<gene>
    <name evidence="2" type="ORF">PS928_04301</name>
</gene>
<dbReference type="EMBL" id="CABVJF010000017">
    <property type="protein sequence ID" value="VVQ15747.1"/>
    <property type="molecule type" value="Genomic_DNA"/>
</dbReference>